<evidence type="ECO:0000256" key="8">
    <source>
        <dbReference type="ARBA" id="ARBA00023049"/>
    </source>
</evidence>
<proteinExistence type="inferred from homology"/>
<dbReference type="InterPro" id="IPR007484">
    <property type="entry name" value="Peptidase_M28"/>
</dbReference>
<name>A0ABW4T524_9ACTN</name>
<dbReference type="InterPro" id="IPR027268">
    <property type="entry name" value="Peptidase_M4/M1_CTD_sf"/>
</dbReference>
<evidence type="ECO:0000256" key="4">
    <source>
        <dbReference type="ARBA" id="ARBA00022723"/>
    </source>
</evidence>
<keyword evidence="3" id="KW-0645">Protease</keyword>
<dbReference type="RefSeq" id="WP_379576892.1">
    <property type="nucleotide sequence ID" value="NZ_JBHUFV010000050.1"/>
</dbReference>
<keyword evidence="5 9" id="KW-0732">Signal</keyword>
<dbReference type="SUPFAM" id="SSF51055">
    <property type="entry name" value="Carbohydrate binding domain"/>
    <property type="match status" value="1"/>
</dbReference>
<keyword evidence="4" id="KW-0479">Metal-binding</keyword>
<feature type="chain" id="PRO_5045890532" evidence="9">
    <location>
        <begin position="25"/>
        <end position="1039"/>
    </location>
</feature>
<keyword evidence="6" id="KW-0378">Hydrolase</keyword>
<dbReference type="CDD" id="cd09597">
    <property type="entry name" value="M4_TLP"/>
    <property type="match status" value="1"/>
</dbReference>
<dbReference type="InterPro" id="IPR036573">
    <property type="entry name" value="CBM_sf_5/12"/>
</dbReference>
<evidence type="ECO:0000256" key="1">
    <source>
        <dbReference type="ARBA" id="ARBA00005957"/>
    </source>
</evidence>
<evidence type="ECO:0000313" key="12">
    <source>
        <dbReference type="Proteomes" id="UP001597368"/>
    </source>
</evidence>
<reference evidence="12" key="1">
    <citation type="journal article" date="2019" name="Int. J. Syst. Evol. Microbiol.">
        <title>The Global Catalogue of Microorganisms (GCM) 10K type strain sequencing project: providing services to taxonomists for standard genome sequencing and annotation.</title>
        <authorList>
            <consortium name="The Broad Institute Genomics Platform"/>
            <consortium name="The Broad Institute Genome Sequencing Center for Infectious Disease"/>
            <person name="Wu L."/>
            <person name="Ma J."/>
        </authorList>
    </citation>
    <scope>NUCLEOTIDE SEQUENCE [LARGE SCALE GENOMIC DNA]</scope>
    <source>
        <strain evidence="12">ICMP 6774ER</strain>
    </source>
</reference>
<dbReference type="InterPro" id="IPR011096">
    <property type="entry name" value="FTP_domain"/>
</dbReference>
<evidence type="ECO:0000256" key="2">
    <source>
        <dbReference type="ARBA" id="ARBA00009388"/>
    </source>
</evidence>
<gene>
    <name evidence="11" type="ORF">ACFSKW_34195</name>
</gene>
<dbReference type="PANTHER" id="PTHR33794">
    <property type="entry name" value="BACILLOLYSIN"/>
    <property type="match status" value="1"/>
</dbReference>
<comment type="similarity">
    <text evidence="1">Belongs to the peptidase M28 family. M28A subfamily.</text>
</comment>
<dbReference type="CDD" id="cd12214">
    <property type="entry name" value="ChiA1_BD"/>
    <property type="match status" value="1"/>
</dbReference>
<dbReference type="SUPFAM" id="SSF53187">
    <property type="entry name" value="Zn-dependent exopeptidases"/>
    <property type="match status" value="1"/>
</dbReference>
<keyword evidence="12" id="KW-1185">Reference proteome</keyword>
<comment type="similarity">
    <text evidence="2">Belongs to the peptidase M4 family.</text>
</comment>
<dbReference type="EMBL" id="JBHUFV010000050">
    <property type="protein sequence ID" value="MFD1936538.1"/>
    <property type="molecule type" value="Genomic_DNA"/>
</dbReference>
<dbReference type="InterPro" id="IPR003610">
    <property type="entry name" value="CBM5/12"/>
</dbReference>
<evidence type="ECO:0000313" key="11">
    <source>
        <dbReference type="EMBL" id="MFD1936538.1"/>
    </source>
</evidence>
<dbReference type="PRINTS" id="PR00730">
    <property type="entry name" value="THERMOLYSIN"/>
</dbReference>
<evidence type="ECO:0000256" key="9">
    <source>
        <dbReference type="SAM" id="SignalP"/>
    </source>
</evidence>
<dbReference type="SUPFAM" id="SSF55486">
    <property type="entry name" value="Metalloproteases ('zincins'), catalytic domain"/>
    <property type="match status" value="1"/>
</dbReference>
<protein>
    <submittedName>
        <fullName evidence="11">M28 family peptidase</fullName>
    </submittedName>
</protein>
<evidence type="ECO:0000256" key="7">
    <source>
        <dbReference type="ARBA" id="ARBA00022833"/>
    </source>
</evidence>
<feature type="domain" description="Chitin-binding type-3" evidence="10">
    <location>
        <begin position="993"/>
        <end position="1039"/>
    </location>
</feature>
<organism evidence="11 12">
    <name type="scientific">Nonomuraea mangrovi</name>
    <dbReference type="NCBI Taxonomy" id="2316207"/>
    <lineage>
        <taxon>Bacteria</taxon>
        <taxon>Bacillati</taxon>
        <taxon>Actinomycetota</taxon>
        <taxon>Actinomycetes</taxon>
        <taxon>Streptosporangiales</taxon>
        <taxon>Streptosporangiaceae</taxon>
        <taxon>Nonomuraea</taxon>
    </lineage>
</organism>
<evidence type="ECO:0000256" key="5">
    <source>
        <dbReference type="ARBA" id="ARBA00022729"/>
    </source>
</evidence>
<accession>A0ABW4T524</accession>
<keyword evidence="8" id="KW-0482">Metalloprotease</keyword>
<dbReference type="InterPro" id="IPR023612">
    <property type="entry name" value="Peptidase_M4"/>
</dbReference>
<dbReference type="SMART" id="SM00495">
    <property type="entry name" value="ChtBD3"/>
    <property type="match status" value="1"/>
</dbReference>
<comment type="caution">
    <text evidence="11">The sequence shown here is derived from an EMBL/GenBank/DDBJ whole genome shotgun (WGS) entry which is preliminary data.</text>
</comment>
<dbReference type="Pfam" id="PF02868">
    <property type="entry name" value="Peptidase_M4_C"/>
    <property type="match status" value="1"/>
</dbReference>
<dbReference type="Pfam" id="PF04389">
    <property type="entry name" value="Peptidase_M28"/>
    <property type="match status" value="1"/>
</dbReference>
<dbReference type="Gene3D" id="2.10.10.20">
    <property type="entry name" value="Carbohydrate-binding module superfamily 5/12"/>
    <property type="match status" value="1"/>
</dbReference>
<dbReference type="PANTHER" id="PTHR33794:SF1">
    <property type="entry name" value="BACILLOLYSIN"/>
    <property type="match status" value="1"/>
</dbReference>
<dbReference type="InterPro" id="IPR050728">
    <property type="entry name" value="Zinc_Metalloprotease_M4"/>
</dbReference>
<feature type="signal peptide" evidence="9">
    <location>
        <begin position="1"/>
        <end position="24"/>
    </location>
</feature>
<dbReference type="InterPro" id="IPR041756">
    <property type="entry name" value="M28_SGAP-like"/>
</dbReference>
<dbReference type="Gene3D" id="3.10.170.10">
    <property type="match status" value="1"/>
</dbReference>
<dbReference type="Pfam" id="PF01447">
    <property type="entry name" value="Peptidase_M4"/>
    <property type="match status" value="1"/>
</dbReference>
<evidence type="ECO:0000256" key="6">
    <source>
        <dbReference type="ARBA" id="ARBA00022801"/>
    </source>
</evidence>
<keyword evidence="7" id="KW-0862">Zinc</keyword>
<dbReference type="InterPro" id="IPR001570">
    <property type="entry name" value="Peptidase_M4_C_domain"/>
</dbReference>
<dbReference type="Proteomes" id="UP001597368">
    <property type="component" value="Unassembled WGS sequence"/>
</dbReference>
<dbReference type="Gene3D" id="3.10.450.490">
    <property type="match status" value="1"/>
</dbReference>
<dbReference type="CDD" id="cd03876">
    <property type="entry name" value="M28_SGAP_like"/>
    <property type="match status" value="1"/>
</dbReference>
<dbReference type="Gene3D" id="2.60.40.10">
    <property type="entry name" value="Immunoglobulins"/>
    <property type="match status" value="1"/>
</dbReference>
<dbReference type="InterPro" id="IPR013856">
    <property type="entry name" value="Peptidase_M4_domain"/>
</dbReference>
<dbReference type="Pfam" id="PF02839">
    <property type="entry name" value="CBM_5_12"/>
    <property type="match status" value="1"/>
</dbReference>
<dbReference type="InterPro" id="IPR013783">
    <property type="entry name" value="Ig-like_fold"/>
</dbReference>
<sequence length="1039" mass="107589">MKPTLRLGAAATLALALVMTTTAAADPPTPAERRNAVSAAQSALLANSEALFATPDDDFTLVSSVGGVRGLQYLTYARTHAGLPVYGGDVVVATDESGQVVQQVTTGQRARLAVPDAATVSAGQAALTARKRVPTVSAVGTPTLSIHAAGERPRLAWEVVVEGLTAKAPSKLHVYVDAVTGTIVDEWDEVRAGTGNSYYNGNPVQIATSPSYSMVDPGRRGIQCGGQNGQAYTGTDDSWGNGTGTNLETACVDALFAVQKEWDMLRDWLGRQGIDGRGGGFPARVGLAEVNAYWTGSYTTFGRNSAGTQQLTAMDVVGHEFGHGIFHTTPGGPGSGNETGGLNESTGDIFGALTEHYVNEPANLDPPDYLVGEEVNLSGSGPIRNMYNPSALGHPNCFRLPAPEVHAGAGPQNHWFYLVADGTNPQGKPASSRCDNGQAITGIGIRKAGEIFMSALNTKTQPWTHAKARVATLNAAKTLYPGSCVEFNVVKEAWSGVSVPQQTGEPTCQQGSDFTVALDPASRTVQPGRQASTTVRTTAIGTAQSITLGTGTLPSGVTASFSPATITAGQSATLTLSTSSGTPVGTHSVSVLADGTEVDRQAAFSLTVGTPPDPGTPDIPVANITAHLSQLQSIGPRPSPSTGYISALTYIKGKLDAAGYTTQVQNFTYGGATHQNLIADWPGGPGNQVVMLGSHLDSVSAGPGLNDNGSGSSSMLELALTLAGRNPTLTKHVRFAWWGAEELGLRGSQHYVQTSGVSGIEAYLNFDMTGSPNPGYFVYDDDPQLQRLFNDYYASINVQTEIETAGDGRSDHAPFKNAGVRVGGVFTGAEAIKSAAQAAKWGGTSGQAFDRCYHSACDTYPANVNTTALDRNADAAAYVLWKLAVGGTAADDYSVTLNPSSATVQPGQTATATLSTQVTSGGQQSVTLSAAGAPGGVSVTISPQTITSGQTATVTLATASGTAPGAYPITIEADGASADHSARFTLTVGGDGETTWAAWTPYTVGDVVVYQGVRYRCRISHTSLPGWEPPNVPALWLPI</sequence>
<evidence type="ECO:0000259" key="10">
    <source>
        <dbReference type="SMART" id="SM00495"/>
    </source>
</evidence>
<dbReference type="Gene3D" id="1.10.390.10">
    <property type="entry name" value="Neutral Protease Domain 2"/>
    <property type="match status" value="1"/>
</dbReference>
<dbReference type="Gene3D" id="3.40.630.10">
    <property type="entry name" value="Zn peptidases"/>
    <property type="match status" value="1"/>
</dbReference>
<evidence type="ECO:0000256" key="3">
    <source>
        <dbReference type="ARBA" id="ARBA00022670"/>
    </source>
</evidence>
<dbReference type="Pfam" id="PF07504">
    <property type="entry name" value="FTP"/>
    <property type="match status" value="1"/>
</dbReference>